<evidence type="ECO:0000256" key="5">
    <source>
        <dbReference type="ARBA" id="ARBA00017985"/>
    </source>
</evidence>
<dbReference type="Proteomes" id="UP001432027">
    <property type="component" value="Unassembled WGS sequence"/>
</dbReference>
<dbReference type="GO" id="GO:0046487">
    <property type="term" value="P:glyoxylate metabolic process"/>
    <property type="evidence" value="ECO:0007669"/>
    <property type="project" value="TreeGrafter"/>
</dbReference>
<dbReference type="Pfam" id="PF01261">
    <property type="entry name" value="AP_endonuc_2"/>
    <property type="match status" value="1"/>
</dbReference>
<accession>A0AAV5STZ3</accession>
<evidence type="ECO:0000313" key="10">
    <source>
        <dbReference type="EMBL" id="GMS84073.1"/>
    </source>
</evidence>
<dbReference type="FunFam" id="3.20.20.150:FF:000007">
    <property type="entry name" value="Hydroxypyruvate isomerase"/>
    <property type="match status" value="1"/>
</dbReference>
<evidence type="ECO:0000256" key="8">
    <source>
        <dbReference type="PIRSR" id="PIRSR006241-50"/>
    </source>
</evidence>
<dbReference type="InterPro" id="IPR013022">
    <property type="entry name" value="Xyl_isomerase-like_TIM-brl"/>
</dbReference>
<dbReference type="GO" id="GO:0008903">
    <property type="term" value="F:hydroxypyruvate isomerase activity"/>
    <property type="evidence" value="ECO:0007669"/>
    <property type="project" value="UniProtKB-EC"/>
</dbReference>
<name>A0AAV5STZ3_9BILA</name>
<comment type="function">
    <text evidence="2 7">Catalyzes the reversible isomerization between hydroxypyruvate and 2-hydroxy-3-oxopropanoate (also termed tartronate semialdehyde).</text>
</comment>
<comment type="catalytic activity">
    <reaction evidence="1 7">
        <text>3-hydroxypyruvate = 2-hydroxy-3-oxopropanoate</text>
        <dbReference type="Rhea" id="RHEA:11952"/>
        <dbReference type="ChEBI" id="CHEBI:17180"/>
        <dbReference type="ChEBI" id="CHEBI:57978"/>
        <dbReference type="EC" id="5.3.1.22"/>
    </reaction>
</comment>
<comment type="similarity">
    <text evidence="3 7">Belongs to the hyi family.</text>
</comment>
<evidence type="ECO:0000256" key="2">
    <source>
        <dbReference type="ARBA" id="ARBA00002968"/>
    </source>
</evidence>
<protein>
    <recommendedName>
        <fullName evidence="5 7">Putative hydroxypyruvate isomerase</fullName>
        <ecNumber evidence="4 7">5.3.1.22</ecNumber>
    </recommendedName>
</protein>
<keyword evidence="6 7" id="KW-0413">Isomerase</keyword>
<evidence type="ECO:0000256" key="3">
    <source>
        <dbReference type="ARBA" id="ARBA00005962"/>
    </source>
</evidence>
<feature type="domain" description="Xylose isomerase-like TIM barrel" evidence="9">
    <location>
        <begin position="21"/>
        <end position="252"/>
    </location>
</feature>
<keyword evidence="11" id="KW-1185">Reference proteome</keyword>
<dbReference type="InterPro" id="IPR036237">
    <property type="entry name" value="Xyl_isomerase-like_sf"/>
</dbReference>
<comment type="caution">
    <text evidence="10">The sequence shown here is derived from an EMBL/GenBank/DDBJ whole genome shotgun (WGS) entry which is preliminary data.</text>
</comment>
<dbReference type="InterPro" id="IPR026040">
    <property type="entry name" value="HyI-like"/>
</dbReference>
<evidence type="ECO:0000313" key="11">
    <source>
        <dbReference type="Proteomes" id="UP001432027"/>
    </source>
</evidence>
<dbReference type="Gene3D" id="3.20.20.150">
    <property type="entry name" value="Divalent-metal-dependent TIM barrel enzymes"/>
    <property type="match status" value="1"/>
</dbReference>
<dbReference type="AlphaFoldDB" id="A0AAV5STZ3"/>
<dbReference type="EMBL" id="BTSX01000002">
    <property type="protein sequence ID" value="GMS84073.1"/>
    <property type="molecule type" value="Genomic_DNA"/>
</dbReference>
<reference evidence="10" key="1">
    <citation type="submission" date="2023-10" db="EMBL/GenBank/DDBJ databases">
        <title>Genome assembly of Pristionchus species.</title>
        <authorList>
            <person name="Yoshida K."/>
            <person name="Sommer R.J."/>
        </authorList>
    </citation>
    <scope>NUCLEOTIDE SEQUENCE</scope>
    <source>
        <strain evidence="10">RS0144</strain>
    </source>
</reference>
<feature type="active site" description="Proton donor/acceptor" evidence="8">
    <location>
        <position position="240"/>
    </location>
</feature>
<evidence type="ECO:0000256" key="6">
    <source>
        <dbReference type="ARBA" id="ARBA00023235"/>
    </source>
</evidence>
<evidence type="ECO:0000256" key="1">
    <source>
        <dbReference type="ARBA" id="ARBA00000476"/>
    </source>
</evidence>
<feature type="active site" description="Proton donor/acceptor" evidence="8">
    <location>
        <position position="141"/>
    </location>
</feature>
<gene>
    <name evidence="10" type="ORF">PENTCL1PPCAC_6248</name>
</gene>
<dbReference type="PIRSF" id="PIRSF006241">
    <property type="entry name" value="HyI"/>
    <property type="match status" value="1"/>
</dbReference>
<dbReference type="PANTHER" id="PTHR43489">
    <property type="entry name" value="ISOMERASE"/>
    <property type="match status" value="1"/>
</dbReference>
<evidence type="ECO:0000256" key="4">
    <source>
        <dbReference type="ARBA" id="ARBA00012570"/>
    </source>
</evidence>
<dbReference type="SUPFAM" id="SSF51658">
    <property type="entry name" value="Xylose isomerase-like"/>
    <property type="match status" value="1"/>
</dbReference>
<dbReference type="PANTHER" id="PTHR43489:SF6">
    <property type="entry name" value="HYDROXYPYRUVATE ISOMERASE-RELATED"/>
    <property type="match status" value="1"/>
</dbReference>
<sequence length="258" mass="28763">MRVAANLTMMYTEVPLLSRYARAAADGFKLVEVSLPYSDKAEDLKTAADYNGVKHVLINAVPGNWEGGQRGIASLASEQSTFSESISTTIHYAKTLDCKKVHVMAGIPSGSDISSAAKVFLENIRYAAETLHENGLECMIEPISRHAIAGYHLNSYEQAREILSAINTPNLFIQFDLFHASQLDEVVTPSEVEQWMDLIGHIQVAQVPSRGEPDTEGRVDYGMWLEWMKNSGRDWVIGCEYKPVTKSVDWVKKYGLQF</sequence>
<organism evidence="10 11">
    <name type="scientific">Pristionchus entomophagus</name>
    <dbReference type="NCBI Taxonomy" id="358040"/>
    <lineage>
        <taxon>Eukaryota</taxon>
        <taxon>Metazoa</taxon>
        <taxon>Ecdysozoa</taxon>
        <taxon>Nematoda</taxon>
        <taxon>Chromadorea</taxon>
        <taxon>Rhabditida</taxon>
        <taxon>Rhabditina</taxon>
        <taxon>Diplogasteromorpha</taxon>
        <taxon>Diplogasteroidea</taxon>
        <taxon>Neodiplogasteridae</taxon>
        <taxon>Pristionchus</taxon>
    </lineage>
</organism>
<dbReference type="EC" id="5.3.1.22" evidence="4 7"/>
<evidence type="ECO:0000259" key="9">
    <source>
        <dbReference type="Pfam" id="PF01261"/>
    </source>
</evidence>
<proteinExistence type="inferred from homology"/>
<evidence type="ECO:0000256" key="7">
    <source>
        <dbReference type="PIRNR" id="PIRNR006241"/>
    </source>
</evidence>
<dbReference type="InterPro" id="IPR050417">
    <property type="entry name" value="Sugar_Epim/Isomerase"/>
</dbReference>